<feature type="transmembrane region" description="Helical" evidence="1">
    <location>
        <begin position="70"/>
        <end position="88"/>
    </location>
</feature>
<dbReference type="PANTHER" id="PTHR34205">
    <property type="entry name" value="TRANSMEMBRANE PROTEIN"/>
    <property type="match status" value="1"/>
</dbReference>
<organism evidence="2 3">
    <name type="scientific">Sulfobacillus harzensis</name>
    <dbReference type="NCBI Taxonomy" id="2729629"/>
    <lineage>
        <taxon>Bacteria</taxon>
        <taxon>Bacillati</taxon>
        <taxon>Bacillota</taxon>
        <taxon>Clostridia</taxon>
        <taxon>Eubacteriales</taxon>
        <taxon>Clostridiales Family XVII. Incertae Sedis</taxon>
        <taxon>Sulfobacillus</taxon>
    </lineage>
</organism>
<keyword evidence="1" id="KW-1133">Transmembrane helix</keyword>
<accession>A0A7Y0L271</accession>
<reference evidence="2 3" key="1">
    <citation type="submission" date="2020-04" db="EMBL/GenBank/DDBJ databases">
        <authorList>
            <person name="Zhang R."/>
            <person name="Schippers A."/>
        </authorList>
    </citation>
    <scope>NUCLEOTIDE SEQUENCE [LARGE SCALE GENOMIC DNA]</scope>
    <source>
        <strain evidence="2 3">DSM 109850</strain>
    </source>
</reference>
<sequence>MGLCDKDCFLARFAHLPWGYRLPSNGRGRKKFAVSRISLSRRGISVTDANTFYAFWLDYLKEHELLATRLWHFVGTSAALISILLAVISWNWIYLVSALVVAYGCSWMGHFVVERNHPMTFRHPLLSLRADLLLYRLMLTRGLTESVTTFKML</sequence>
<name>A0A7Y0L271_9FIRM</name>
<dbReference type="InterPro" id="IPR009305">
    <property type="entry name" value="Mpo1-like"/>
</dbReference>
<feature type="transmembrane region" description="Helical" evidence="1">
    <location>
        <begin position="94"/>
        <end position="113"/>
    </location>
</feature>
<keyword evidence="1" id="KW-0812">Transmembrane</keyword>
<dbReference type="Pfam" id="PF06127">
    <property type="entry name" value="Mpo1-like"/>
    <property type="match status" value="1"/>
</dbReference>
<evidence type="ECO:0000313" key="3">
    <source>
        <dbReference type="Proteomes" id="UP000533476"/>
    </source>
</evidence>
<dbReference type="PANTHER" id="PTHR34205:SF2">
    <property type="entry name" value="DUF962 DOMAIN-CONTAINING PROTEIN"/>
    <property type="match status" value="1"/>
</dbReference>
<comment type="caution">
    <text evidence="2">The sequence shown here is derived from an EMBL/GenBank/DDBJ whole genome shotgun (WGS) entry which is preliminary data.</text>
</comment>
<evidence type="ECO:0000313" key="2">
    <source>
        <dbReference type="EMBL" id="NMP21957.1"/>
    </source>
</evidence>
<evidence type="ECO:0000256" key="1">
    <source>
        <dbReference type="SAM" id="Phobius"/>
    </source>
</evidence>
<keyword evidence="1" id="KW-0472">Membrane</keyword>
<proteinExistence type="predicted"/>
<protein>
    <submittedName>
        <fullName evidence="2">DUF962 domain-containing protein</fullName>
    </submittedName>
</protein>
<dbReference type="Proteomes" id="UP000533476">
    <property type="component" value="Unassembled WGS sequence"/>
</dbReference>
<gene>
    <name evidence="2" type="ORF">HIJ39_06275</name>
</gene>
<keyword evidence="3" id="KW-1185">Reference proteome</keyword>
<dbReference type="EMBL" id="JABBVZ010000015">
    <property type="protein sequence ID" value="NMP21957.1"/>
    <property type="molecule type" value="Genomic_DNA"/>
</dbReference>
<dbReference type="AlphaFoldDB" id="A0A7Y0L271"/>